<evidence type="ECO:0000313" key="5">
    <source>
        <dbReference type="Proteomes" id="UP000077202"/>
    </source>
</evidence>
<evidence type="ECO:0000256" key="1">
    <source>
        <dbReference type="ARBA" id="ARBA00022801"/>
    </source>
</evidence>
<reference evidence="6" key="3">
    <citation type="journal article" date="2020" name="Curr. Biol.">
        <title>Chromatin organization in early land plants reveals an ancestral association between H3K27me3, transposons, and constitutive heterochromatin.</title>
        <authorList>
            <person name="Montgomery S.A."/>
            <person name="Tanizawa Y."/>
            <person name="Galik B."/>
            <person name="Wang N."/>
            <person name="Ito T."/>
            <person name="Mochizuki T."/>
            <person name="Akimcheva S."/>
            <person name="Bowman J.L."/>
            <person name="Cognat V."/>
            <person name="Marechal-Drouard L."/>
            <person name="Ekker H."/>
            <person name="Hong S.F."/>
            <person name="Kohchi T."/>
            <person name="Lin S.S."/>
            <person name="Liu L.D."/>
            <person name="Nakamura Y."/>
            <person name="Valeeva L.R."/>
            <person name="Shakirov E.V."/>
            <person name="Shippen D.E."/>
            <person name="Wei W.L."/>
            <person name="Yagura M."/>
            <person name="Yamaoka S."/>
            <person name="Yamato K.T."/>
            <person name="Liu C."/>
            <person name="Berger F."/>
        </authorList>
    </citation>
    <scope>NUCLEOTIDE SEQUENCE [LARGE SCALE GENOMIC DNA]</scope>
    <source>
        <strain evidence="6">Tak-1</strain>
    </source>
</reference>
<evidence type="ECO:0000313" key="4">
    <source>
        <dbReference type="EMBL" id="OAE19602.1"/>
    </source>
</evidence>
<dbReference type="EMBL" id="AP019872">
    <property type="protein sequence ID" value="BBN16706.1"/>
    <property type="molecule type" value="Genomic_DNA"/>
</dbReference>
<gene>
    <name evidence="4" type="ORF">AXG93_3756s1080</name>
    <name evidence="3" type="ORF">Mp_7g08630</name>
</gene>
<evidence type="ECO:0000313" key="3">
    <source>
        <dbReference type="EMBL" id="BBN16706.1"/>
    </source>
</evidence>
<dbReference type="AlphaFoldDB" id="A0A176VGU9"/>
<dbReference type="PANTHER" id="PTHR11247">
    <property type="entry name" value="PALMITOYL-PROTEIN THIOESTERASE/DOLICHYLDIPHOSPHATASE 1"/>
    <property type="match status" value="1"/>
</dbReference>
<feature type="chain" id="PRO_5042333695" description="Palmitoyl-protein thioesterase 1" evidence="2">
    <location>
        <begin position="33"/>
        <end position="324"/>
    </location>
</feature>
<sequence length="324" mass="35685">MELLMGRRSARFGAVFAVSSLLLFFHVGSSFGQDVGALASSGLPFIVLHGIGDACRNEGLSMFTQLLMDMTGLPGYCIEIGNGVSDSFFMRLDKQADIVCEQVKSIKSLQDGYNMVGLSQGNVIGRAVIEFCDDAPPVNNFVSLGGPHAGIAAVPLCKILVLCKLVDAVIRIGVYSSYVQNNFAPTGYVKIPTDMEGYYQGCLFLPRLNNELPEIRNHTYKNRFSSLNYLALIKFEQDAVLYPADTAWFGFYAPNDFSKVLPAEETDLYKEDWIGLKTLDRAGKVAYLALPGGHLSITEADMLEMVVPYLLPDFQPFTPFSTYR</sequence>
<dbReference type="EMBL" id="LVLJ01003810">
    <property type="protein sequence ID" value="OAE19602.1"/>
    <property type="molecule type" value="Genomic_DNA"/>
</dbReference>
<evidence type="ECO:0000256" key="2">
    <source>
        <dbReference type="SAM" id="SignalP"/>
    </source>
</evidence>
<dbReference type="Gene3D" id="3.40.50.1820">
    <property type="entry name" value="alpha/beta hydrolase"/>
    <property type="match status" value="1"/>
</dbReference>
<dbReference type="PANTHER" id="PTHR11247:SF8">
    <property type="entry name" value="PALMITOYL-PROTEIN THIOESTERASE 1"/>
    <property type="match status" value="1"/>
</dbReference>
<dbReference type="Pfam" id="PF02089">
    <property type="entry name" value="Palm_thioest"/>
    <property type="match status" value="1"/>
</dbReference>
<evidence type="ECO:0000313" key="6">
    <source>
        <dbReference type="Proteomes" id="UP001162541"/>
    </source>
</evidence>
<reference evidence="3" key="2">
    <citation type="journal article" date="2019" name="Curr. Biol.">
        <title>Chromatin organization in early land plants reveals an ancestral association between H3K27me3, transposons, and constitutive heterochromatin.</title>
        <authorList>
            <person name="Montgomery S.A."/>
            <person name="Tanizawa Y."/>
            <person name="Galik B."/>
            <person name="Wang N."/>
            <person name="Ito T."/>
            <person name="Mochizuki T."/>
            <person name="Akimcheva S."/>
            <person name="Bowman J."/>
            <person name="Cognat V."/>
            <person name="Drouard L."/>
            <person name="Ekker H."/>
            <person name="Houng S."/>
            <person name="Kohchi T."/>
            <person name="Lin S."/>
            <person name="Liu L.D."/>
            <person name="Nakamura Y."/>
            <person name="Valeeva L.R."/>
            <person name="Shakirov E.V."/>
            <person name="Shippen D.E."/>
            <person name="Wei W."/>
            <person name="Yagura M."/>
            <person name="Yamaoka S."/>
            <person name="Yamato K.T."/>
            <person name="Liu C."/>
            <person name="Berger F."/>
        </authorList>
    </citation>
    <scope>NUCLEOTIDE SEQUENCE [LARGE SCALE GENOMIC DNA]</scope>
    <source>
        <strain evidence="3">Tak-1</strain>
    </source>
</reference>
<dbReference type="SUPFAM" id="SSF53474">
    <property type="entry name" value="alpha/beta-Hydrolases"/>
    <property type="match status" value="1"/>
</dbReference>
<keyword evidence="5" id="KW-1185">Reference proteome</keyword>
<evidence type="ECO:0008006" key="7">
    <source>
        <dbReference type="Google" id="ProtNLM"/>
    </source>
</evidence>
<proteinExistence type="predicted"/>
<protein>
    <recommendedName>
        <fullName evidence="7">Palmitoyl-protein thioesterase 1</fullName>
    </recommendedName>
</protein>
<keyword evidence="1" id="KW-0378">Hydrolase</keyword>
<accession>A0A176VGU9</accession>
<dbReference type="GO" id="GO:0016790">
    <property type="term" value="F:thiolester hydrolase activity"/>
    <property type="evidence" value="ECO:0007669"/>
    <property type="project" value="TreeGrafter"/>
</dbReference>
<keyword evidence="2" id="KW-0732">Signal</keyword>
<reference evidence="4 5" key="1">
    <citation type="submission" date="2016-03" db="EMBL/GenBank/DDBJ databases">
        <title>Mechanisms controlling the formation of the plant cell surface in tip-growing cells are functionally conserved among land plants.</title>
        <authorList>
            <person name="Honkanen S."/>
            <person name="Jones V.A."/>
            <person name="Morieri G."/>
            <person name="Champion C."/>
            <person name="Hetherington A.J."/>
            <person name="Kelly S."/>
            <person name="Saint-Marcoux D."/>
            <person name="Proust H."/>
            <person name="Prescott H."/>
            <person name="Dolan L."/>
        </authorList>
    </citation>
    <scope>NUCLEOTIDE SEQUENCE [LARGE SCALE GENOMIC DNA]</scope>
    <source>
        <strain evidence="5">cv. Tak-1 and cv. Tak-2</strain>
        <tissue evidence="4">Whole gametophyte</tissue>
    </source>
</reference>
<dbReference type="InterPro" id="IPR029058">
    <property type="entry name" value="AB_hydrolase_fold"/>
</dbReference>
<dbReference type="Proteomes" id="UP001162541">
    <property type="component" value="Chromosome 7"/>
</dbReference>
<dbReference type="Proteomes" id="UP000077202">
    <property type="component" value="Unassembled WGS sequence"/>
</dbReference>
<name>A0A176VGU9_MARPO</name>
<feature type="signal peptide" evidence="2">
    <location>
        <begin position="1"/>
        <end position="32"/>
    </location>
</feature>
<organism evidence="4 5">
    <name type="scientific">Marchantia polymorpha subsp. ruderalis</name>
    <dbReference type="NCBI Taxonomy" id="1480154"/>
    <lineage>
        <taxon>Eukaryota</taxon>
        <taxon>Viridiplantae</taxon>
        <taxon>Streptophyta</taxon>
        <taxon>Embryophyta</taxon>
        <taxon>Marchantiophyta</taxon>
        <taxon>Marchantiopsida</taxon>
        <taxon>Marchantiidae</taxon>
        <taxon>Marchantiales</taxon>
        <taxon>Marchantiaceae</taxon>
        <taxon>Marchantia</taxon>
    </lineage>
</organism>